<dbReference type="EC" id="2.7.7.65" evidence="2"/>
<dbReference type="SUPFAM" id="SSF55781">
    <property type="entry name" value="GAF domain-like"/>
    <property type="match status" value="2"/>
</dbReference>
<dbReference type="Pfam" id="PF13185">
    <property type="entry name" value="GAF_2"/>
    <property type="match status" value="1"/>
</dbReference>
<accession>A0ABV3P983</accession>
<keyword evidence="2" id="KW-0808">Transferase</keyword>
<dbReference type="NCBIfam" id="TIGR00254">
    <property type="entry name" value="GGDEF"/>
    <property type="match status" value="1"/>
</dbReference>
<dbReference type="SMART" id="SM00267">
    <property type="entry name" value="GGDEF"/>
    <property type="match status" value="1"/>
</dbReference>
<dbReference type="PANTHER" id="PTHR45138">
    <property type="entry name" value="REGULATORY COMPONENTS OF SENSORY TRANSDUCTION SYSTEM"/>
    <property type="match status" value="1"/>
</dbReference>
<dbReference type="Pfam" id="PF08448">
    <property type="entry name" value="PAS_4"/>
    <property type="match status" value="1"/>
</dbReference>
<dbReference type="Gene3D" id="3.30.450.40">
    <property type="match status" value="2"/>
</dbReference>
<dbReference type="Proteomes" id="UP001555826">
    <property type="component" value="Unassembled WGS sequence"/>
</dbReference>
<dbReference type="InterPro" id="IPR000160">
    <property type="entry name" value="GGDEF_dom"/>
</dbReference>
<feature type="domain" description="GGDEF" evidence="1">
    <location>
        <begin position="533"/>
        <end position="654"/>
    </location>
</feature>
<dbReference type="PROSITE" id="PS50887">
    <property type="entry name" value="GGDEF"/>
    <property type="match status" value="1"/>
</dbReference>
<dbReference type="SMART" id="SM00065">
    <property type="entry name" value="GAF"/>
    <property type="match status" value="2"/>
</dbReference>
<keyword evidence="2" id="KW-0548">Nucleotidyltransferase</keyword>
<dbReference type="InterPro" id="IPR050469">
    <property type="entry name" value="Diguanylate_Cyclase"/>
</dbReference>
<dbReference type="Gene3D" id="3.30.70.270">
    <property type="match status" value="1"/>
</dbReference>
<dbReference type="SUPFAM" id="SSF55073">
    <property type="entry name" value="Nucleotide cyclase"/>
    <property type="match status" value="1"/>
</dbReference>
<dbReference type="PANTHER" id="PTHR45138:SF9">
    <property type="entry name" value="DIGUANYLATE CYCLASE DGCM-RELATED"/>
    <property type="match status" value="1"/>
</dbReference>
<dbReference type="InterPro" id="IPR003018">
    <property type="entry name" value="GAF"/>
</dbReference>
<comment type="caution">
    <text evidence="2">The sequence shown here is derived from an EMBL/GenBank/DDBJ whole genome shotgun (WGS) entry which is preliminary data.</text>
</comment>
<dbReference type="InterPro" id="IPR029787">
    <property type="entry name" value="Nucleotide_cyclase"/>
</dbReference>
<gene>
    <name evidence="2" type="ORF">AB1207_15520</name>
</gene>
<name>A0ABV3P983_9ACTN</name>
<dbReference type="Gene3D" id="3.30.450.20">
    <property type="entry name" value="PAS domain"/>
    <property type="match status" value="1"/>
</dbReference>
<dbReference type="Pfam" id="PF00990">
    <property type="entry name" value="GGDEF"/>
    <property type="match status" value="1"/>
</dbReference>
<dbReference type="InterPro" id="IPR035965">
    <property type="entry name" value="PAS-like_dom_sf"/>
</dbReference>
<dbReference type="EMBL" id="JBFNQN010000010">
    <property type="protein sequence ID" value="MEW9266160.1"/>
    <property type="molecule type" value="Genomic_DNA"/>
</dbReference>
<keyword evidence="3" id="KW-1185">Reference proteome</keyword>
<dbReference type="RefSeq" id="WP_367639286.1">
    <property type="nucleotide sequence ID" value="NZ_JBFNQN010000010.1"/>
</dbReference>
<dbReference type="InterPro" id="IPR013656">
    <property type="entry name" value="PAS_4"/>
</dbReference>
<evidence type="ECO:0000313" key="3">
    <source>
        <dbReference type="Proteomes" id="UP001555826"/>
    </source>
</evidence>
<organism evidence="2 3">
    <name type="scientific">Kineococcus endophyticus</name>
    <dbReference type="NCBI Taxonomy" id="1181883"/>
    <lineage>
        <taxon>Bacteria</taxon>
        <taxon>Bacillati</taxon>
        <taxon>Actinomycetota</taxon>
        <taxon>Actinomycetes</taxon>
        <taxon>Kineosporiales</taxon>
        <taxon>Kineosporiaceae</taxon>
        <taxon>Kineococcus</taxon>
    </lineage>
</organism>
<evidence type="ECO:0000259" key="1">
    <source>
        <dbReference type="PROSITE" id="PS50887"/>
    </source>
</evidence>
<dbReference type="Pfam" id="PF01590">
    <property type="entry name" value="GAF"/>
    <property type="match status" value="1"/>
</dbReference>
<dbReference type="InterPro" id="IPR029016">
    <property type="entry name" value="GAF-like_dom_sf"/>
</dbReference>
<dbReference type="InterPro" id="IPR043128">
    <property type="entry name" value="Rev_trsase/Diguanyl_cyclase"/>
</dbReference>
<sequence length="654" mass="69536">MDRKDWIALAQADRADAAPSTREAARLAALRDYRLLDAPADDELTAVVRAAALVAGVPHATLNLVDEDRQCQLTTVGFEGADSARADSMCALHFEEGLLVHVPDASRDPRFARNPWVDGRLGHVRTYASSPLVSADGHALGSLCVFDTVPGPVAAERLAVLQDLAGVLVALFERRRQAREAADQGRRAGEARELAVLAMSEAEARWEQSEAVAETVDVGLVVVDGEGHVTSLNRTAREWHGDAAVHFAADGTTPLAPCELPWLRALREGSVEGVELVLATPDRAPRTLVCSGRAMRRTDGSPLGAVVALHDVTQARDREKALAAAHAALAEHSARVQSLADASRALAAAPDPQQVVCRLVRELTGADAAYLLYPVPGDRGPELRPVATAGLPDVDIVYPLDEPSLAGLTFTSAAPVFVGDVSTHPRASQRLANLTGVASGAWHPVVLSGQTSGQRTVGVLGVFWREVRHELPEHVLPVLQTLTGEVAHAAERAELLQRLADAAERDTLTGLANRRRWDDVIATEVARAGRTGAPLSVAVIDLDHFKRYNDGHGHLGGDALLREFAAAAQECLREVDVIARWGGEEFVVALPGCAAPDAVTVADRIRAAVPRGQSCTIGVAQWRPGLLAHDVVARADAALYAGKEQGRDRTVVAP</sequence>
<dbReference type="CDD" id="cd01949">
    <property type="entry name" value="GGDEF"/>
    <property type="match status" value="1"/>
</dbReference>
<reference evidence="2 3" key="1">
    <citation type="submission" date="2024-07" db="EMBL/GenBank/DDBJ databases">
        <authorList>
            <person name="Thanompreechachai J."/>
            <person name="Duangmal K."/>
        </authorList>
    </citation>
    <scope>NUCLEOTIDE SEQUENCE [LARGE SCALE GENOMIC DNA]</scope>
    <source>
        <strain evidence="2 3">KCTC 19886</strain>
    </source>
</reference>
<protein>
    <submittedName>
        <fullName evidence="2">Diguanylate cyclase</fullName>
        <ecNumber evidence="2">2.7.7.65</ecNumber>
    </submittedName>
</protein>
<dbReference type="GO" id="GO:0052621">
    <property type="term" value="F:diguanylate cyclase activity"/>
    <property type="evidence" value="ECO:0007669"/>
    <property type="project" value="UniProtKB-EC"/>
</dbReference>
<evidence type="ECO:0000313" key="2">
    <source>
        <dbReference type="EMBL" id="MEW9266160.1"/>
    </source>
</evidence>
<dbReference type="SUPFAM" id="SSF55785">
    <property type="entry name" value="PYP-like sensor domain (PAS domain)"/>
    <property type="match status" value="1"/>
</dbReference>
<proteinExistence type="predicted"/>